<evidence type="ECO:0000256" key="7">
    <source>
        <dbReference type="ARBA" id="ARBA00031267"/>
    </source>
</evidence>
<reference evidence="11" key="1">
    <citation type="journal article" date="2018" name="Nat. Microbiol.">
        <title>Leveraging single-cell genomics to expand the fungal tree of life.</title>
        <authorList>
            <person name="Ahrendt S.R."/>
            <person name="Quandt C.A."/>
            <person name="Ciobanu D."/>
            <person name="Clum A."/>
            <person name="Salamov A."/>
            <person name="Andreopoulos B."/>
            <person name="Cheng J.F."/>
            <person name="Woyke T."/>
            <person name="Pelin A."/>
            <person name="Henrissat B."/>
            <person name="Reynolds N.K."/>
            <person name="Benny G.L."/>
            <person name="Smith M.E."/>
            <person name="James T.Y."/>
            <person name="Grigoriev I.V."/>
        </authorList>
    </citation>
    <scope>NUCLEOTIDE SEQUENCE [LARGE SCALE GENOMIC DNA]</scope>
    <source>
        <strain evidence="11">ATCC 52028</strain>
    </source>
</reference>
<dbReference type="Proteomes" id="UP000274922">
    <property type="component" value="Unassembled WGS sequence"/>
</dbReference>
<evidence type="ECO:0000256" key="9">
    <source>
        <dbReference type="RuleBase" id="RU367120"/>
    </source>
</evidence>
<dbReference type="GO" id="GO:0005968">
    <property type="term" value="C:Rab-protein geranylgeranyltransferase complex"/>
    <property type="evidence" value="ECO:0007669"/>
    <property type="project" value="TreeGrafter"/>
</dbReference>
<evidence type="ECO:0000256" key="2">
    <source>
        <dbReference type="ARBA" id="ARBA00012656"/>
    </source>
</evidence>
<keyword evidence="11" id="KW-1185">Reference proteome</keyword>
<feature type="non-terminal residue" evidence="10">
    <location>
        <position position="213"/>
    </location>
</feature>
<keyword evidence="5 9" id="KW-0808">Transferase</keyword>
<keyword evidence="6" id="KW-0677">Repeat</keyword>
<evidence type="ECO:0000256" key="8">
    <source>
        <dbReference type="ARBA" id="ARBA00047658"/>
    </source>
</evidence>
<evidence type="ECO:0000313" key="10">
    <source>
        <dbReference type="EMBL" id="RKP02215.1"/>
    </source>
</evidence>
<dbReference type="STRING" id="1555241.A0A4P9XA80"/>
<dbReference type="EC" id="2.5.1.60" evidence="2 9"/>
<dbReference type="PROSITE" id="PS51147">
    <property type="entry name" value="PFTA"/>
    <property type="match status" value="3"/>
</dbReference>
<dbReference type="Pfam" id="PF01239">
    <property type="entry name" value="PPTA"/>
    <property type="match status" value="5"/>
</dbReference>
<feature type="non-terminal residue" evidence="10">
    <location>
        <position position="1"/>
    </location>
</feature>
<keyword evidence="4 9" id="KW-0637">Prenyltransferase</keyword>
<dbReference type="InterPro" id="IPR002088">
    <property type="entry name" value="Prenyl_trans_a"/>
</dbReference>
<evidence type="ECO:0000313" key="11">
    <source>
        <dbReference type="Proteomes" id="UP000274922"/>
    </source>
</evidence>
<evidence type="ECO:0000256" key="1">
    <source>
        <dbReference type="ARBA" id="ARBA00006734"/>
    </source>
</evidence>
<dbReference type="PANTHER" id="PTHR11129:SF2">
    <property type="entry name" value="GERANYLGERANYL TRANSFERASE TYPE-2 SUBUNIT ALPHA"/>
    <property type="match status" value="1"/>
</dbReference>
<dbReference type="Gene3D" id="1.25.40.120">
    <property type="entry name" value="Protein prenylyltransferase"/>
    <property type="match status" value="1"/>
</dbReference>
<dbReference type="EMBL" id="ML014149">
    <property type="protein sequence ID" value="RKP02215.1"/>
    <property type="molecule type" value="Genomic_DNA"/>
</dbReference>
<dbReference type="PANTHER" id="PTHR11129">
    <property type="entry name" value="PROTEIN FARNESYLTRANSFERASE ALPHA SUBUNIT/RAB GERANYLGERANYL TRANSFERASE ALPHA SUBUNIT"/>
    <property type="match status" value="1"/>
</dbReference>
<evidence type="ECO:0000256" key="4">
    <source>
        <dbReference type="ARBA" id="ARBA00022602"/>
    </source>
</evidence>
<accession>A0A4P9XA80</accession>
<proteinExistence type="inferred from homology"/>
<comment type="catalytic activity">
    <reaction evidence="8 9">
        <text>geranylgeranyl diphosphate + L-cysteinyl-[protein] = S-geranylgeranyl-L-cysteinyl-[protein] + diphosphate</text>
        <dbReference type="Rhea" id="RHEA:21240"/>
        <dbReference type="Rhea" id="RHEA-COMP:10131"/>
        <dbReference type="Rhea" id="RHEA-COMP:11537"/>
        <dbReference type="ChEBI" id="CHEBI:29950"/>
        <dbReference type="ChEBI" id="CHEBI:33019"/>
        <dbReference type="ChEBI" id="CHEBI:57533"/>
        <dbReference type="ChEBI" id="CHEBI:86021"/>
        <dbReference type="EC" id="2.5.1.60"/>
    </reaction>
</comment>
<dbReference type="FunFam" id="1.25.40.120:FF:000035">
    <property type="entry name" value="Geranylgeranyl transferase type-2 subunit alpha"/>
    <property type="match status" value="1"/>
</dbReference>
<dbReference type="GO" id="GO:0004663">
    <property type="term" value="F:Rab geranylgeranyltransferase activity"/>
    <property type="evidence" value="ECO:0007669"/>
    <property type="project" value="UniProtKB-UniRule"/>
</dbReference>
<comment type="function">
    <text evidence="9">Catalyzes the transfer of a geranyl-geranyl moiety from geranyl-geranyl pyrophosphate to cysteines occuring in specific C-terminal amino acid sequences.</text>
</comment>
<dbReference type="SUPFAM" id="SSF48439">
    <property type="entry name" value="Protein prenylyltransferase"/>
    <property type="match status" value="1"/>
</dbReference>
<evidence type="ECO:0000256" key="6">
    <source>
        <dbReference type="ARBA" id="ARBA00022737"/>
    </source>
</evidence>
<name>A0A4P9XA80_9FUNG</name>
<evidence type="ECO:0000256" key="5">
    <source>
        <dbReference type="ARBA" id="ARBA00022679"/>
    </source>
</evidence>
<organism evidence="10 11">
    <name type="scientific">Caulochytrium protostelioides</name>
    <dbReference type="NCBI Taxonomy" id="1555241"/>
    <lineage>
        <taxon>Eukaryota</taxon>
        <taxon>Fungi</taxon>
        <taxon>Fungi incertae sedis</taxon>
        <taxon>Chytridiomycota</taxon>
        <taxon>Chytridiomycota incertae sedis</taxon>
        <taxon>Chytridiomycetes</taxon>
        <taxon>Caulochytriales</taxon>
        <taxon>Caulochytriaceae</taxon>
        <taxon>Caulochytrium</taxon>
    </lineage>
</organism>
<dbReference type="GO" id="GO:0097354">
    <property type="term" value="P:prenylation"/>
    <property type="evidence" value="ECO:0007669"/>
    <property type="project" value="UniProtKB-UniRule"/>
</dbReference>
<sequence>DEESRSLSLKLVHMNPEFYTCWNYRRNALLSLVASSSPQPVDVAKMLDDELMLTLSCLKKYPKSYWVWNQRQWCLENHPQANWAQELKFVDKMLQMDARNFHGWGYRRYVVAHAEPRVTARHELAATRAKIADNFSNYSAWQYRAQVFDDAFTDLLASYPEGLAEATAAARYLEVVKQDLELVRNALFTDPDDQSAWLYHARLLGMTRSDVAQ</sequence>
<gene>
    <name evidence="10" type="ORF">CXG81DRAFT_7141</name>
</gene>
<protein>
    <recommendedName>
        <fullName evidence="3 9">Geranylgeranyl transferase type-2 subunit alpha</fullName>
        <ecNumber evidence="2 9">2.5.1.60</ecNumber>
    </recommendedName>
    <alternativeName>
        <fullName evidence="7 9">Geranylgeranyl transferase type II subunit alpha</fullName>
    </alternativeName>
</protein>
<dbReference type="AlphaFoldDB" id="A0A4P9XA80"/>
<comment type="similarity">
    <text evidence="1 9">Belongs to the protein prenyltransferase subunit alpha family.</text>
</comment>
<evidence type="ECO:0000256" key="3">
    <source>
        <dbReference type="ARBA" id="ARBA00014772"/>
    </source>
</evidence>
<dbReference type="OrthoDB" id="1658at2759"/>